<protein>
    <recommendedName>
        <fullName evidence="4">SH3b domain-containing protein</fullName>
    </recommendedName>
</protein>
<keyword evidence="1" id="KW-1133">Transmembrane helix</keyword>
<evidence type="ECO:0000256" key="1">
    <source>
        <dbReference type="SAM" id="Phobius"/>
    </source>
</evidence>
<feature type="transmembrane region" description="Helical" evidence="1">
    <location>
        <begin position="33"/>
        <end position="52"/>
    </location>
</feature>
<dbReference type="Proteomes" id="UP000177737">
    <property type="component" value="Unassembled WGS sequence"/>
</dbReference>
<dbReference type="EMBL" id="MGFN01000001">
    <property type="protein sequence ID" value="OGM07830.1"/>
    <property type="molecule type" value="Genomic_DNA"/>
</dbReference>
<evidence type="ECO:0000313" key="3">
    <source>
        <dbReference type="Proteomes" id="UP000177737"/>
    </source>
</evidence>
<keyword evidence="1" id="KW-0472">Membrane</keyword>
<proteinExistence type="predicted"/>
<keyword evidence="1" id="KW-0812">Transmembrane</keyword>
<feature type="transmembrane region" description="Helical" evidence="1">
    <location>
        <begin position="7"/>
        <end position="27"/>
    </location>
</feature>
<gene>
    <name evidence="2" type="ORF">A2129_01805</name>
</gene>
<evidence type="ECO:0008006" key="4">
    <source>
        <dbReference type="Google" id="ProtNLM"/>
    </source>
</evidence>
<accession>A0A1F7WYJ5</accession>
<comment type="caution">
    <text evidence="2">The sequence shown here is derived from an EMBL/GenBank/DDBJ whole genome shotgun (WGS) entry which is preliminary data.</text>
</comment>
<evidence type="ECO:0000313" key="2">
    <source>
        <dbReference type="EMBL" id="OGM07830.1"/>
    </source>
</evidence>
<reference evidence="2 3" key="1">
    <citation type="journal article" date="2016" name="Nat. Commun.">
        <title>Thousands of microbial genomes shed light on interconnected biogeochemical processes in an aquifer system.</title>
        <authorList>
            <person name="Anantharaman K."/>
            <person name="Brown C.T."/>
            <person name="Hug L.A."/>
            <person name="Sharon I."/>
            <person name="Castelle C.J."/>
            <person name="Probst A.J."/>
            <person name="Thomas B.C."/>
            <person name="Singh A."/>
            <person name="Wilkins M.J."/>
            <person name="Karaoz U."/>
            <person name="Brodie E.L."/>
            <person name="Williams K.H."/>
            <person name="Hubbard S.S."/>
            <person name="Banfield J.F."/>
        </authorList>
    </citation>
    <scope>NUCLEOTIDE SEQUENCE [LARGE SCALE GENOMIC DNA]</scope>
</reference>
<sequence>MKLFKLFLFYYSLIATTVLLPVSYFFLPKPQNIANTILLIPVVFLFWIYAANPGSLPTPKWSQRLVIVVFMLSLLGIFSYFLSTRYFPSTPISNTSLGEIKQSLNQSNADEKEFRSYLENEISILRIKIDSLGNRDLNVIGVTTPSENPALPEAAIGQITAKDANLTRIAIYETNNPESKSVGSAEYGVVYPFYEKSGDWYKITQGWVEARWFTEVNP</sequence>
<dbReference type="AlphaFoldDB" id="A0A1F7WYJ5"/>
<name>A0A1F7WYJ5_9BACT</name>
<organism evidence="2 3">
    <name type="scientific">Candidatus Woesebacteria bacterium GWC1_42_13</name>
    <dbReference type="NCBI Taxonomy" id="1802475"/>
    <lineage>
        <taxon>Bacteria</taxon>
        <taxon>Candidatus Woeseibacteriota</taxon>
    </lineage>
</organism>
<feature type="transmembrane region" description="Helical" evidence="1">
    <location>
        <begin position="64"/>
        <end position="82"/>
    </location>
</feature>